<name>A0A6J6QTR6_9ZZZZ</name>
<evidence type="ECO:0000313" key="2">
    <source>
        <dbReference type="EMBL" id="CAB4715180.1"/>
    </source>
</evidence>
<proteinExistence type="predicted"/>
<evidence type="ECO:0000313" key="3">
    <source>
        <dbReference type="EMBL" id="CAB4807864.1"/>
    </source>
</evidence>
<protein>
    <submittedName>
        <fullName evidence="2">Unannotated protein</fullName>
    </submittedName>
</protein>
<dbReference type="EMBL" id="CAFAAQ010000074">
    <property type="protein sequence ID" value="CAB4807864.1"/>
    <property type="molecule type" value="Genomic_DNA"/>
</dbReference>
<evidence type="ECO:0000313" key="5">
    <source>
        <dbReference type="EMBL" id="CAB5033160.1"/>
    </source>
</evidence>
<feature type="region of interest" description="Disordered" evidence="1">
    <location>
        <begin position="1"/>
        <end position="21"/>
    </location>
</feature>
<dbReference type="EMBL" id="CAFBQW010000088">
    <property type="protein sequence ID" value="CAB5066235.1"/>
    <property type="molecule type" value="Genomic_DNA"/>
</dbReference>
<organism evidence="2">
    <name type="scientific">freshwater metagenome</name>
    <dbReference type="NCBI Taxonomy" id="449393"/>
    <lineage>
        <taxon>unclassified sequences</taxon>
        <taxon>metagenomes</taxon>
        <taxon>ecological metagenomes</taxon>
    </lineage>
</organism>
<evidence type="ECO:0000256" key="1">
    <source>
        <dbReference type="SAM" id="MobiDB-lite"/>
    </source>
</evidence>
<dbReference type="EMBL" id="CAFBPW010000081">
    <property type="protein sequence ID" value="CAB5033160.1"/>
    <property type="molecule type" value="Genomic_DNA"/>
</dbReference>
<gene>
    <name evidence="2" type="ORF">UFOPK2582_01631</name>
    <name evidence="3" type="ORF">UFOPK3046_00950</name>
    <name evidence="4" type="ORF">UFOPK3914_00534</name>
    <name evidence="5" type="ORF">UFOPK4173_00850</name>
    <name evidence="6" type="ORF">UFOPK4354_00912</name>
</gene>
<evidence type="ECO:0000313" key="4">
    <source>
        <dbReference type="EMBL" id="CAB4972622.1"/>
    </source>
</evidence>
<dbReference type="EMBL" id="CAEZXS010000263">
    <property type="protein sequence ID" value="CAB4715180.1"/>
    <property type="molecule type" value="Genomic_DNA"/>
</dbReference>
<evidence type="ECO:0000313" key="6">
    <source>
        <dbReference type="EMBL" id="CAB5066235.1"/>
    </source>
</evidence>
<reference evidence="2" key="1">
    <citation type="submission" date="2020-05" db="EMBL/GenBank/DDBJ databases">
        <authorList>
            <person name="Chiriac C."/>
            <person name="Salcher M."/>
            <person name="Ghai R."/>
            <person name="Kavagutti S V."/>
        </authorList>
    </citation>
    <scope>NUCLEOTIDE SEQUENCE</scope>
</reference>
<sequence>MGGRCAFRRRRKAHEQRRVTRRTLHQRPTAVGACATEVLGAVFAPGALERADEGVGTRWVEIAVAALAVWLHAQHVGPLRCWVS</sequence>
<dbReference type="EMBL" id="CAFBOG010000033">
    <property type="protein sequence ID" value="CAB4972622.1"/>
    <property type="molecule type" value="Genomic_DNA"/>
</dbReference>
<accession>A0A6J6QTR6</accession>
<dbReference type="AlphaFoldDB" id="A0A6J6QTR6"/>